<sequence length="164" mass="18913">MYLFLDRRRCKKFKGPGQIRRMNKALRSPRPGANPFCAAKATPFVSPPLPEDFVRINTVIFPNGNKKPENISMYHQSKPQFVDIRIHVCVCVRVRTVEMRPGERDTRGYKDTVMSKKKKSYRFDWLRVRERDAYISCPAGDIIPIITDPGIGNSPGWRTSSRVD</sequence>
<reference evidence="1 2" key="1">
    <citation type="submission" date="2019-08" db="EMBL/GenBank/DDBJ databases">
        <title>Whole genome of Aphis craccivora.</title>
        <authorList>
            <person name="Voronova N.V."/>
            <person name="Shulinski R.S."/>
            <person name="Bandarenka Y.V."/>
            <person name="Zhorov D.G."/>
            <person name="Warner D."/>
        </authorList>
    </citation>
    <scope>NUCLEOTIDE SEQUENCE [LARGE SCALE GENOMIC DNA]</scope>
    <source>
        <strain evidence="1">180601</strain>
        <tissue evidence="1">Whole Body</tissue>
    </source>
</reference>
<gene>
    <name evidence="1" type="ORF">FWK35_00025021</name>
</gene>
<dbReference type="Proteomes" id="UP000478052">
    <property type="component" value="Unassembled WGS sequence"/>
</dbReference>
<comment type="caution">
    <text evidence="1">The sequence shown here is derived from an EMBL/GenBank/DDBJ whole genome shotgun (WGS) entry which is preliminary data.</text>
</comment>
<proteinExistence type="predicted"/>
<evidence type="ECO:0000313" key="1">
    <source>
        <dbReference type="EMBL" id="KAF0755770.1"/>
    </source>
</evidence>
<protein>
    <submittedName>
        <fullName evidence="1">Uncharacterized protein</fullName>
    </submittedName>
</protein>
<accession>A0A6G0YGZ6</accession>
<name>A0A6G0YGZ6_APHCR</name>
<organism evidence="1 2">
    <name type="scientific">Aphis craccivora</name>
    <name type="common">Cowpea aphid</name>
    <dbReference type="NCBI Taxonomy" id="307492"/>
    <lineage>
        <taxon>Eukaryota</taxon>
        <taxon>Metazoa</taxon>
        <taxon>Ecdysozoa</taxon>
        <taxon>Arthropoda</taxon>
        <taxon>Hexapoda</taxon>
        <taxon>Insecta</taxon>
        <taxon>Pterygota</taxon>
        <taxon>Neoptera</taxon>
        <taxon>Paraneoptera</taxon>
        <taxon>Hemiptera</taxon>
        <taxon>Sternorrhyncha</taxon>
        <taxon>Aphidomorpha</taxon>
        <taxon>Aphidoidea</taxon>
        <taxon>Aphididae</taxon>
        <taxon>Aphidini</taxon>
        <taxon>Aphis</taxon>
        <taxon>Aphis</taxon>
    </lineage>
</organism>
<dbReference type="EMBL" id="VUJU01004023">
    <property type="protein sequence ID" value="KAF0755770.1"/>
    <property type="molecule type" value="Genomic_DNA"/>
</dbReference>
<dbReference type="AlphaFoldDB" id="A0A6G0YGZ6"/>
<keyword evidence="2" id="KW-1185">Reference proteome</keyword>
<evidence type="ECO:0000313" key="2">
    <source>
        <dbReference type="Proteomes" id="UP000478052"/>
    </source>
</evidence>